<protein>
    <submittedName>
        <fullName evidence="1">Uncharacterized protein</fullName>
    </submittedName>
</protein>
<dbReference type="HOGENOM" id="CLU_3407215_0_0_1"/>
<reference evidence="1 2" key="1">
    <citation type="submission" date="2013-11" db="EMBL/GenBank/DDBJ databases">
        <title>The Genome Sequence of Phytophthora parasitica P1569.</title>
        <authorList>
            <consortium name="The Broad Institute Genomics Platform"/>
            <person name="Russ C."/>
            <person name="Tyler B."/>
            <person name="Panabieres F."/>
            <person name="Shan W."/>
            <person name="Tripathy S."/>
            <person name="Grunwald N."/>
            <person name="Machado M."/>
            <person name="Johnson C.S."/>
            <person name="Arredondo F."/>
            <person name="Hong C."/>
            <person name="Coffey M."/>
            <person name="Young S.K."/>
            <person name="Zeng Q."/>
            <person name="Gargeya S."/>
            <person name="Fitzgerald M."/>
            <person name="Abouelleil A."/>
            <person name="Alvarado L."/>
            <person name="Chapman S.B."/>
            <person name="Gainer-Dewar J."/>
            <person name="Goldberg J."/>
            <person name="Griggs A."/>
            <person name="Gujja S."/>
            <person name="Hansen M."/>
            <person name="Howarth C."/>
            <person name="Imamovic A."/>
            <person name="Ireland A."/>
            <person name="Larimer J."/>
            <person name="McCowan C."/>
            <person name="Murphy C."/>
            <person name="Pearson M."/>
            <person name="Poon T.W."/>
            <person name="Priest M."/>
            <person name="Roberts A."/>
            <person name="Saif S."/>
            <person name="Shea T."/>
            <person name="Sykes S."/>
            <person name="Wortman J."/>
            <person name="Nusbaum C."/>
            <person name="Birren B."/>
        </authorList>
    </citation>
    <scope>NUCLEOTIDE SEQUENCE [LARGE SCALE GENOMIC DNA]</scope>
    <source>
        <strain evidence="1 2">P1569</strain>
    </source>
</reference>
<organism evidence="1 2">
    <name type="scientific">Phytophthora nicotianae P1569</name>
    <dbReference type="NCBI Taxonomy" id="1317065"/>
    <lineage>
        <taxon>Eukaryota</taxon>
        <taxon>Sar</taxon>
        <taxon>Stramenopiles</taxon>
        <taxon>Oomycota</taxon>
        <taxon>Peronosporomycetes</taxon>
        <taxon>Peronosporales</taxon>
        <taxon>Peronosporaceae</taxon>
        <taxon>Phytophthora</taxon>
    </lineage>
</organism>
<comment type="caution">
    <text evidence="1">The sequence shown here is derived from an EMBL/GenBank/DDBJ whole genome shotgun (WGS) entry which is preliminary data.</text>
</comment>
<dbReference type="EMBL" id="ANIZ01003817">
    <property type="protein sequence ID" value="ETI31069.1"/>
    <property type="molecule type" value="Genomic_DNA"/>
</dbReference>
<proteinExistence type="predicted"/>
<name>V9DW27_PHYNI</name>
<dbReference type="Proteomes" id="UP000018721">
    <property type="component" value="Unassembled WGS sequence"/>
</dbReference>
<evidence type="ECO:0000313" key="1">
    <source>
        <dbReference type="EMBL" id="ETI31069.1"/>
    </source>
</evidence>
<evidence type="ECO:0000313" key="2">
    <source>
        <dbReference type="Proteomes" id="UP000018721"/>
    </source>
</evidence>
<sequence length="30" mass="3462">MHSRRAAIEDAIIFRGAFVDRVHGQAFFGW</sequence>
<dbReference type="AlphaFoldDB" id="V9DW27"/>
<gene>
    <name evidence="1" type="ORF">F443_21905</name>
</gene>
<keyword evidence="2" id="KW-1185">Reference proteome</keyword>
<accession>V9DW27</accession>